<dbReference type="EMBL" id="CP065383">
    <property type="protein sequence ID" value="QPM67509.1"/>
    <property type="molecule type" value="Genomic_DNA"/>
</dbReference>
<evidence type="ECO:0000313" key="8">
    <source>
        <dbReference type="EMBL" id="QPM67509.1"/>
    </source>
</evidence>
<dbReference type="GO" id="GO:0005829">
    <property type="term" value="C:cytosol"/>
    <property type="evidence" value="ECO:0007669"/>
    <property type="project" value="TreeGrafter"/>
</dbReference>
<keyword evidence="9" id="KW-1185">Reference proteome</keyword>
<reference evidence="8 9" key="1">
    <citation type="journal article" date="2021" name="Nat. Commun.">
        <title>Isolation of a member of the candidate phylum Atribacteria reveals a unique cell membrane structure.</title>
        <authorList>
            <person name="Taiki K."/>
            <person name="Nobu M.K."/>
            <person name="Kusada H."/>
            <person name="Meng X.-Y."/>
            <person name="Hosoki N."/>
            <person name="Uematsu K."/>
            <person name="Yoshioka H."/>
            <person name="Kamagata Y."/>
            <person name="Tamaki H."/>
        </authorList>
    </citation>
    <scope>NUCLEOTIDE SEQUENCE [LARGE SCALE GENOMIC DNA]</scope>
    <source>
        <strain evidence="8 9">RT761</strain>
    </source>
</reference>
<accession>A0A7T1AKC8</accession>
<dbReference type="InterPro" id="IPR022674">
    <property type="entry name" value="G6P_DH_NAD-bd"/>
</dbReference>
<name>A0A7T1AKC8_ATRLM</name>
<dbReference type="GO" id="GO:0009051">
    <property type="term" value="P:pentose-phosphate shunt, oxidative branch"/>
    <property type="evidence" value="ECO:0007669"/>
    <property type="project" value="TreeGrafter"/>
</dbReference>
<dbReference type="InterPro" id="IPR022675">
    <property type="entry name" value="G6P_DH_C"/>
</dbReference>
<keyword evidence="3" id="KW-0521">NADP</keyword>
<dbReference type="Pfam" id="PF00479">
    <property type="entry name" value="G6PD_N"/>
    <property type="match status" value="1"/>
</dbReference>
<evidence type="ECO:0000256" key="2">
    <source>
        <dbReference type="ARBA" id="ARBA00022526"/>
    </source>
</evidence>
<evidence type="ECO:0000259" key="7">
    <source>
        <dbReference type="Pfam" id="PF02781"/>
    </source>
</evidence>
<evidence type="ECO:0000313" key="9">
    <source>
        <dbReference type="Proteomes" id="UP000594463"/>
    </source>
</evidence>
<evidence type="ECO:0000256" key="5">
    <source>
        <dbReference type="ARBA" id="ARBA00023277"/>
    </source>
</evidence>
<keyword evidence="5" id="KW-0119">Carbohydrate metabolism</keyword>
<dbReference type="Pfam" id="PF02781">
    <property type="entry name" value="G6PD_C"/>
    <property type="match status" value="1"/>
</dbReference>
<dbReference type="SUPFAM" id="SSF55347">
    <property type="entry name" value="Glyceraldehyde-3-phosphate dehydrogenase-like, C-terminal domain"/>
    <property type="match status" value="1"/>
</dbReference>
<dbReference type="RefSeq" id="WP_218112709.1">
    <property type="nucleotide sequence ID" value="NZ_CP065383.1"/>
</dbReference>
<protein>
    <submittedName>
        <fullName evidence="8">Glucose-6-phosphate 1-dehydrogenase</fullName>
        <ecNumber evidence="8">1.1.1.49</ecNumber>
    </submittedName>
</protein>
<dbReference type="PANTHER" id="PTHR23429">
    <property type="entry name" value="GLUCOSE-6-PHOSPHATE 1-DEHYDROGENASE G6PD"/>
    <property type="match status" value="1"/>
</dbReference>
<dbReference type="PRINTS" id="PR00079">
    <property type="entry name" value="G6PDHDRGNASE"/>
</dbReference>
<dbReference type="SUPFAM" id="SSF51735">
    <property type="entry name" value="NAD(P)-binding Rossmann-fold domains"/>
    <property type="match status" value="1"/>
</dbReference>
<keyword evidence="2" id="KW-0313">Glucose metabolism</keyword>
<keyword evidence="4 8" id="KW-0560">Oxidoreductase</keyword>
<dbReference type="Gene3D" id="3.40.50.720">
    <property type="entry name" value="NAD(P)-binding Rossmann-like Domain"/>
    <property type="match status" value="1"/>
</dbReference>
<dbReference type="PANTHER" id="PTHR23429:SF0">
    <property type="entry name" value="GLUCOSE-6-PHOSPHATE 1-DEHYDROGENASE"/>
    <property type="match status" value="1"/>
</dbReference>
<evidence type="ECO:0000256" key="1">
    <source>
        <dbReference type="ARBA" id="ARBA00004937"/>
    </source>
</evidence>
<dbReference type="GO" id="GO:0006006">
    <property type="term" value="P:glucose metabolic process"/>
    <property type="evidence" value="ECO:0007669"/>
    <property type="project" value="UniProtKB-KW"/>
</dbReference>
<dbReference type="Gene3D" id="3.30.360.10">
    <property type="entry name" value="Dihydrodipicolinate Reductase, domain 2"/>
    <property type="match status" value="1"/>
</dbReference>
<dbReference type="KEGG" id="alam:RT761_00712"/>
<dbReference type="InterPro" id="IPR036291">
    <property type="entry name" value="NAD(P)-bd_dom_sf"/>
</dbReference>
<dbReference type="Proteomes" id="UP000594463">
    <property type="component" value="Chromosome"/>
</dbReference>
<dbReference type="GO" id="GO:0050661">
    <property type="term" value="F:NADP binding"/>
    <property type="evidence" value="ECO:0007669"/>
    <property type="project" value="InterPro"/>
</dbReference>
<dbReference type="InterPro" id="IPR001282">
    <property type="entry name" value="G6P_DH"/>
</dbReference>
<evidence type="ECO:0000259" key="6">
    <source>
        <dbReference type="Pfam" id="PF00479"/>
    </source>
</evidence>
<dbReference type="AlphaFoldDB" id="A0A7T1AKC8"/>
<sequence>MKSEKLFIFFGATGNLFTEKIFPAFYHLIRRRKIDNFRILAIGRRFRDDQSYKSSLHQSLSNKIPNFDSSVLDGLFLKTDYYQGDIYDPQSFLSFLNEYHLKNYQEILFYLSTLPSIYTRVLRLIEKINQQIPSNIPKKIIIEKPFGFNKDSFIHLNQLFNKLAPERNIYYVDHYLGKDTVQNIIVLKAENWFIENLLSARYVKEIRIVVSEKEGVGSRGQFYEETGTIRDIFQNHILQLLSLIAMDIPPLCQEDKIECSSFIGSMQQKKREVIQNLKLPDTKKIYLGQYQSYIQDISNPLSKTETLIRLPLYISSQRWSGVPFWIITGKRLAKKISYIEIIFHSTTSNENRMIIEIQPEEKIDLVIQVKIPGKSLLSSPVRLNFNSLGTFGINSPEAYENILIDCYRGDKTLFPDSQFILHSWEIVDKLRNLINKEQIKVEKYADNYYYAEDFLI</sequence>
<organism evidence="8 9">
    <name type="scientific">Atribacter laminatus</name>
    <dbReference type="NCBI Taxonomy" id="2847778"/>
    <lineage>
        <taxon>Bacteria</taxon>
        <taxon>Pseudomonadati</taxon>
        <taxon>Atribacterota</taxon>
        <taxon>Atribacteria</taxon>
        <taxon>Atribacterales</taxon>
        <taxon>Atribacteraceae</taxon>
        <taxon>Atribacter</taxon>
    </lineage>
</organism>
<feature type="domain" description="Glucose-6-phosphate dehydrogenase NAD-binding" evidence="6">
    <location>
        <begin position="8"/>
        <end position="183"/>
    </location>
</feature>
<evidence type="ECO:0000256" key="4">
    <source>
        <dbReference type="ARBA" id="ARBA00023002"/>
    </source>
</evidence>
<gene>
    <name evidence="8" type="primary">zwf</name>
    <name evidence="8" type="ORF">RT761_00712</name>
</gene>
<dbReference type="EC" id="1.1.1.49" evidence="8"/>
<feature type="domain" description="Glucose-6-phosphate dehydrogenase C-terminal" evidence="7">
    <location>
        <begin position="186"/>
        <end position="445"/>
    </location>
</feature>
<comment type="pathway">
    <text evidence="1">Carbohydrate degradation; pentose phosphate pathway; D-ribulose 5-phosphate from D-glucose 6-phosphate (oxidative stage): step 1/3.</text>
</comment>
<dbReference type="GO" id="GO:0004345">
    <property type="term" value="F:glucose-6-phosphate dehydrogenase activity"/>
    <property type="evidence" value="ECO:0007669"/>
    <property type="project" value="UniProtKB-EC"/>
</dbReference>
<dbReference type="PIRSF" id="PIRSF000110">
    <property type="entry name" value="G6PD"/>
    <property type="match status" value="1"/>
</dbReference>
<proteinExistence type="predicted"/>
<evidence type="ECO:0000256" key="3">
    <source>
        <dbReference type="ARBA" id="ARBA00022857"/>
    </source>
</evidence>